<name>A0A139WY39_9CYAN</name>
<keyword evidence="3" id="KW-1185">Reference proteome</keyword>
<dbReference type="SUPFAM" id="SSF54373">
    <property type="entry name" value="FAD-linked reductases, C-terminal domain"/>
    <property type="match status" value="1"/>
</dbReference>
<proteinExistence type="predicted"/>
<protein>
    <recommendedName>
        <fullName evidence="1">2,6-dihydroxypyridine 3-monooxygenase substrate binding domain-containing protein</fullName>
    </recommendedName>
</protein>
<organism evidence="2 3">
    <name type="scientific">Scytonema hofmannii PCC 7110</name>
    <dbReference type="NCBI Taxonomy" id="128403"/>
    <lineage>
        <taxon>Bacteria</taxon>
        <taxon>Bacillati</taxon>
        <taxon>Cyanobacteriota</taxon>
        <taxon>Cyanophyceae</taxon>
        <taxon>Nostocales</taxon>
        <taxon>Scytonemataceae</taxon>
        <taxon>Scytonema</taxon>
    </lineage>
</organism>
<dbReference type="InterPro" id="IPR053212">
    <property type="entry name" value="DHP_3-monooxygenase"/>
</dbReference>
<dbReference type="PANTHER" id="PTHR47469">
    <property type="entry name" value="MONOOXYGENASE-LIKE"/>
    <property type="match status" value="1"/>
</dbReference>
<gene>
    <name evidence="2" type="ORF">WA1_47995</name>
</gene>
<dbReference type="PANTHER" id="PTHR47469:SF2">
    <property type="entry name" value="OS06G0597600 PROTEIN"/>
    <property type="match status" value="1"/>
</dbReference>
<evidence type="ECO:0000313" key="2">
    <source>
        <dbReference type="EMBL" id="KYC37355.1"/>
    </source>
</evidence>
<comment type="caution">
    <text evidence="2">The sequence shown here is derived from an EMBL/GenBank/DDBJ whole genome shotgun (WGS) entry which is preliminary data.</text>
</comment>
<dbReference type="RefSeq" id="WP_017747436.1">
    <property type="nucleotide sequence ID" value="NZ_KQ976354.1"/>
</dbReference>
<dbReference type="InterPro" id="IPR054707">
    <property type="entry name" value="DhpH_subs-bd"/>
</dbReference>
<feature type="domain" description="2,6-dihydroxypyridine 3-monooxygenase substrate binding" evidence="1">
    <location>
        <begin position="176"/>
        <end position="303"/>
    </location>
</feature>
<dbReference type="OrthoDB" id="9766816at2"/>
<dbReference type="InterPro" id="IPR036188">
    <property type="entry name" value="FAD/NAD-bd_sf"/>
</dbReference>
<dbReference type="Proteomes" id="UP000076925">
    <property type="component" value="Unassembled WGS sequence"/>
</dbReference>
<sequence>MSDNQGFADRNSQPLRVIISGGSMDGLCAGLALRRIGCHVRIFEQLPNVLQNWGAGLVVQLEMARFLSEHGVAAKEAVGVLSEKQQFLSIDGSIIWEEATPQVMISWDMLYHQLRKGFPNEFYHQGNQVVGFEQSDNCVKVCLEDGQEEECDLLIEANGAGSTIRQQLLPDAIPHYAGYVAWRGMINESVPLPEVAEFLAHNFTFYNGPSMQAICYLVPGLNGELEVGKRRFNWLWYFGVPAEELPEVMSDDQDVIQKFFLPQAEVTEKVMQQRSVEAKRFLPEVFQHLFELTEKPLIQPIYDLLVPRMAFGRVCLIGDAAFLIRPHTDAGTSKAVTNAVELAQELQEARGDVVEALKSWEMTQLALGNYLRVLGVTLGNRLGLSNYSSVVLRHP</sequence>
<dbReference type="Gene3D" id="3.50.50.60">
    <property type="entry name" value="FAD/NAD(P)-binding domain"/>
    <property type="match status" value="2"/>
</dbReference>
<dbReference type="AlphaFoldDB" id="A0A139WY39"/>
<dbReference type="NCBIfam" id="NF005566">
    <property type="entry name" value="PRK07236.1"/>
    <property type="match status" value="1"/>
</dbReference>
<accession>A0A139WY39</accession>
<dbReference type="PRINTS" id="PR00420">
    <property type="entry name" value="RNGMNOXGNASE"/>
</dbReference>
<evidence type="ECO:0000259" key="1">
    <source>
        <dbReference type="Pfam" id="PF22607"/>
    </source>
</evidence>
<dbReference type="EMBL" id="ANNX02000047">
    <property type="protein sequence ID" value="KYC37355.1"/>
    <property type="molecule type" value="Genomic_DNA"/>
</dbReference>
<dbReference type="Pfam" id="PF22607">
    <property type="entry name" value="FAD_binding-like"/>
    <property type="match status" value="1"/>
</dbReference>
<dbReference type="STRING" id="128403.WA1_47995"/>
<dbReference type="SUPFAM" id="SSF51905">
    <property type="entry name" value="FAD/NAD(P)-binding domain"/>
    <property type="match status" value="1"/>
</dbReference>
<reference evidence="2 3" key="1">
    <citation type="journal article" date="2013" name="Genome Biol. Evol.">
        <title>Genomes of Stigonematalean cyanobacteria (subsection V) and the evolution of oxygenic photosynthesis from prokaryotes to plastids.</title>
        <authorList>
            <person name="Dagan T."/>
            <person name="Roettger M."/>
            <person name="Stucken K."/>
            <person name="Landan G."/>
            <person name="Koch R."/>
            <person name="Major P."/>
            <person name="Gould S.B."/>
            <person name="Goremykin V.V."/>
            <person name="Rippka R."/>
            <person name="Tandeau de Marsac N."/>
            <person name="Gugger M."/>
            <person name="Lockhart P.J."/>
            <person name="Allen J.F."/>
            <person name="Brune I."/>
            <person name="Maus I."/>
            <person name="Puhler A."/>
            <person name="Martin W.F."/>
        </authorList>
    </citation>
    <scope>NUCLEOTIDE SEQUENCE [LARGE SCALE GENOMIC DNA]</scope>
    <source>
        <strain evidence="2 3">PCC 7110</strain>
    </source>
</reference>
<evidence type="ECO:0000313" key="3">
    <source>
        <dbReference type="Proteomes" id="UP000076925"/>
    </source>
</evidence>